<evidence type="ECO:0000313" key="9">
    <source>
        <dbReference type="Proteomes" id="UP001500751"/>
    </source>
</evidence>
<comment type="subcellular location">
    <subcellularLocation>
        <location evidence="6">Cell membrane</location>
        <topology evidence="6">Multi-pass membrane protein</topology>
    </subcellularLocation>
    <subcellularLocation>
        <location evidence="1">Membrane</location>
        <topology evidence="1">Multi-pass membrane protein</topology>
    </subcellularLocation>
</comment>
<feature type="transmembrane region" description="Helical" evidence="6">
    <location>
        <begin position="54"/>
        <end position="74"/>
    </location>
</feature>
<dbReference type="Pfam" id="PF01061">
    <property type="entry name" value="ABC2_membrane"/>
    <property type="match status" value="1"/>
</dbReference>
<keyword evidence="4 6" id="KW-0472">Membrane</keyword>
<dbReference type="EMBL" id="BAAAQN010000003">
    <property type="protein sequence ID" value="GAA2014106.1"/>
    <property type="molecule type" value="Genomic_DNA"/>
</dbReference>
<keyword evidence="9" id="KW-1185">Reference proteome</keyword>
<feature type="transmembrane region" description="Helical" evidence="6">
    <location>
        <begin position="170"/>
        <end position="189"/>
    </location>
</feature>
<dbReference type="PIRSF" id="PIRSF006648">
    <property type="entry name" value="DrrB"/>
    <property type="match status" value="1"/>
</dbReference>
<dbReference type="PANTHER" id="PTHR43229:SF2">
    <property type="entry name" value="NODULATION PROTEIN J"/>
    <property type="match status" value="1"/>
</dbReference>
<name>A0ABN2TM60_9ACTN</name>
<comment type="similarity">
    <text evidence="6">Belongs to the ABC-2 integral membrane protein family.</text>
</comment>
<dbReference type="InterPro" id="IPR000412">
    <property type="entry name" value="ABC_2_transport"/>
</dbReference>
<dbReference type="InterPro" id="IPR047817">
    <property type="entry name" value="ABC2_TM_bact-type"/>
</dbReference>
<organism evidence="8 9">
    <name type="scientific">Catenulispora yoronensis</name>
    <dbReference type="NCBI Taxonomy" id="450799"/>
    <lineage>
        <taxon>Bacteria</taxon>
        <taxon>Bacillati</taxon>
        <taxon>Actinomycetota</taxon>
        <taxon>Actinomycetes</taxon>
        <taxon>Catenulisporales</taxon>
        <taxon>Catenulisporaceae</taxon>
        <taxon>Catenulispora</taxon>
    </lineage>
</organism>
<sequence>MVHTFEYWLLRYRRTWRATVVISVANPLLFLVGFGAGLGRLVDQHAPAQLSGTTYAAFFAPGLLCAAAMQTAFLESSGPVTYAAIDGSYRDATPTPLEPPQIMAGHQMFVIFRVLTSSAAFVVVMTAFGLTSPRAAPAVLGGAVLTGMAFAAPVAAWAVGVRRTARLTTVFRMIVMPMYMFSGAFFALAKLPTAVRIVAETLPLAQAVILCRDLSLETVSAADAARAGYLFALTAVGLLWARRAYTGRLHA</sequence>
<evidence type="ECO:0000256" key="1">
    <source>
        <dbReference type="ARBA" id="ARBA00004141"/>
    </source>
</evidence>
<dbReference type="InterPro" id="IPR051784">
    <property type="entry name" value="Nod_factor_ABC_transporter"/>
</dbReference>
<evidence type="ECO:0000256" key="5">
    <source>
        <dbReference type="ARBA" id="ARBA00023251"/>
    </source>
</evidence>
<dbReference type="InterPro" id="IPR013525">
    <property type="entry name" value="ABC2_TM"/>
</dbReference>
<keyword evidence="3 6" id="KW-1133">Transmembrane helix</keyword>
<evidence type="ECO:0000313" key="8">
    <source>
        <dbReference type="EMBL" id="GAA2014106.1"/>
    </source>
</evidence>
<accession>A0ABN2TM60</accession>
<reference evidence="8 9" key="1">
    <citation type="journal article" date="2019" name="Int. J. Syst. Evol. Microbiol.">
        <title>The Global Catalogue of Microorganisms (GCM) 10K type strain sequencing project: providing services to taxonomists for standard genome sequencing and annotation.</title>
        <authorList>
            <consortium name="The Broad Institute Genomics Platform"/>
            <consortium name="The Broad Institute Genome Sequencing Center for Infectious Disease"/>
            <person name="Wu L."/>
            <person name="Ma J."/>
        </authorList>
    </citation>
    <scope>NUCLEOTIDE SEQUENCE [LARGE SCALE GENOMIC DNA]</scope>
    <source>
        <strain evidence="8 9">JCM 16014</strain>
    </source>
</reference>
<dbReference type="Proteomes" id="UP001500751">
    <property type="component" value="Unassembled WGS sequence"/>
</dbReference>
<evidence type="ECO:0000259" key="7">
    <source>
        <dbReference type="PROSITE" id="PS51012"/>
    </source>
</evidence>
<keyword evidence="5" id="KW-0046">Antibiotic resistance</keyword>
<dbReference type="RefSeq" id="WP_344663932.1">
    <property type="nucleotide sequence ID" value="NZ_BAAAQN010000003.1"/>
</dbReference>
<evidence type="ECO:0000256" key="6">
    <source>
        <dbReference type="RuleBase" id="RU361157"/>
    </source>
</evidence>
<evidence type="ECO:0000256" key="2">
    <source>
        <dbReference type="ARBA" id="ARBA00022692"/>
    </source>
</evidence>
<dbReference type="PANTHER" id="PTHR43229">
    <property type="entry name" value="NODULATION PROTEIN J"/>
    <property type="match status" value="1"/>
</dbReference>
<feature type="domain" description="ABC transmembrane type-2" evidence="7">
    <location>
        <begin position="18"/>
        <end position="248"/>
    </location>
</feature>
<feature type="transmembrane region" description="Helical" evidence="6">
    <location>
        <begin position="224"/>
        <end position="241"/>
    </location>
</feature>
<protein>
    <recommendedName>
        <fullName evidence="6">Transport permease protein</fullName>
    </recommendedName>
</protein>
<evidence type="ECO:0000256" key="4">
    <source>
        <dbReference type="ARBA" id="ARBA00023136"/>
    </source>
</evidence>
<gene>
    <name evidence="8" type="ORF">GCM10009839_06230</name>
</gene>
<proteinExistence type="inferred from homology"/>
<feature type="transmembrane region" description="Helical" evidence="6">
    <location>
        <begin position="136"/>
        <end position="158"/>
    </location>
</feature>
<keyword evidence="2 6" id="KW-0812">Transmembrane</keyword>
<keyword evidence="6" id="KW-0813">Transport</keyword>
<dbReference type="PRINTS" id="PR00164">
    <property type="entry name" value="ABC2TRNSPORT"/>
</dbReference>
<comment type="caution">
    <text evidence="8">The sequence shown here is derived from an EMBL/GenBank/DDBJ whole genome shotgun (WGS) entry which is preliminary data.</text>
</comment>
<dbReference type="PROSITE" id="PS51012">
    <property type="entry name" value="ABC_TM2"/>
    <property type="match status" value="1"/>
</dbReference>
<feature type="transmembrane region" description="Helical" evidence="6">
    <location>
        <begin position="110"/>
        <end position="130"/>
    </location>
</feature>
<keyword evidence="6" id="KW-1003">Cell membrane</keyword>
<feature type="transmembrane region" description="Helical" evidence="6">
    <location>
        <begin position="20"/>
        <end position="42"/>
    </location>
</feature>
<evidence type="ECO:0000256" key="3">
    <source>
        <dbReference type="ARBA" id="ARBA00022989"/>
    </source>
</evidence>